<evidence type="ECO:0000256" key="5">
    <source>
        <dbReference type="ARBA" id="ARBA00023136"/>
    </source>
</evidence>
<feature type="transmembrane region" description="Helical" evidence="9">
    <location>
        <begin position="705"/>
        <end position="726"/>
    </location>
</feature>
<feature type="disulfide bond" evidence="8">
    <location>
        <begin position="667"/>
        <end position="676"/>
    </location>
</feature>
<dbReference type="GO" id="GO:0008584">
    <property type="term" value="P:male gonad development"/>
    <property type="evidence" value="ECO:0007669"/>
    <property type="project" value="TreeGrafter"/>
</dbReference>
<dbReference type="InterPro" id="IPR002870">
    <property type="entry name" value="Peptidase_M12B_N"/>
</dbReference>
<dbReference type="PROSITE" id="PS50214">
    <property type="entry name" value="DISINTEGRIN_2"/>
    <property type="match status" value="1"/>
</dbReference>
<evidence type="ECO:0000313" key="13">
    <source>
        <dbReference type="Proteomes" id="UP000515126"/>
    </source>
</evidence>
<dbReference type="PROSITE" id="PS50026">
    <property type="entry name" value="EGF_3"/>
    <property type="match status" value="1"/>
</dbReference>
<dbReference type="Proteomes" id="UP000515126">
    <property type="component" value="Unplaced"/>
</dbReference>
<comment type="caution">
    <text evidence="8">Lacks conserved residue(s) required for the propagation of feature annotation.</text>
</comment>
<dbReference type="GeneID" id="110288617"/>
<keyword evidence="4 9" id="KW-1133">Transmembrane helix</keyword>
<dbReference type="GO" id="GO:0004222">
    <property type="term" value="F:metalloendopeptidase activity"/>
    <property type="evidence" value="ECO:0007669"/>
    <property type="project" value="InterPro"/>
</dbReference>
<dbReference type="GO" id="GO:1990913">
    <property type="term" value="C:sperm head plasma membrane"/>
    <property type="evidence" value="ECO:0007669"/>
    <property type="project" value="TreeGrafter"/>
</dbReference>
<keyword evidence="5 9" id="KW-0472">Membrane</keyword>
<evidence type="ECO:0000259" key="11">
    <source>
        <dbReference type="PROSITE" id="PS50214"/>
    </source>
</evidence>
<dbReference type="PROSITE" id="PS01186">
    <property type="entry name" value="EGF_2"/>
    <property type="match status" value="1"/>
</dbReference>
<evidence type="ECO:0000256" key="8">
    <source>
        <dbReference type="PROSITE-ProRule" id="PRU00076"/>
    </source>
</evidence>
<dbReference type="SUPFAM" id="SSF57552">
    <property type="entry name" value="Blood coagulation inhibitor (disintegrin)"/>
    <property type="match status" value="1"/>
</dbReference>
<dbReference type="PROSITE" id="PS50215">
    <property type="entry name" value="ADAM_MEPRO"/>
    <property type="match status" value="1"/>
</dbReference>
<accession>A0A6P5P302</accession>
<gene>
    <name evidence="14" type="primary">LOC110288617</name>
</gene>
<name>A0A6P5P302_MUSCR</name>
<dbReference type="GO" id="GO:0009897">
    <property type="term" value="C:external side of plasma membrane"/>
    <property type="evidence" value="ECO:0007669"/>
    <property type="project" value="TreeGrafter"/>
</dbReference>
<protein>
    <submittedName>
        <fullName evidence="14">Disintegrin and metalloproteinase domain-containing protein 21-like</fullName>
    </submittedName>
</protein>
<evidence type="ECO:0000256" key="1">
    <source>
        <dbReference type="ARBA" id="ARBA00004167"/>
    </source>
</evidence>
<reference evidence="14" key="1">
    <citation type="submission" date="2025-08" db="UniProtKB">
        <authorList>
            <consortium name="RefSeq"/>
        </authorList>
    </citation>
    <scope>IDENTIFICATION</scope>
</reference>
<feature type="domain" description="Peptidase M12B" evidence="12">
    <location>
        <begin position="215"/>
        <end position="396"/>
    </location>
</feature>
<dbReference type="AlphaFoldDB" id="A0A6P5P302"/>
<dbReference type="InterPro" id="IPR001590">
    <property type="entry name" value="Peptidase_M12B"/>
</dbReference>
<dbReference type="FunFam" id="3.40.390.10:FF:000108">
    <property type="entry name" value="A disintegrin and metallopeptidase domain 6"/>
    <property type="match status" value="1"/>
</dbReference>
<keyword evidence="6 8" id="KW-1015">Disulfide bond</keyword>
<evidence type="ECO:0000259" key="10">
    <source>
        <dbReference type="PROSITE" id="PS50026"/>
    </source>
</evidence>
<evidence type="ECO:0000256" key="2">
    <source>
        <dbReference type="ARBA" id="ARBA00022692"/>
    </source>
</evidence>
<evidence type="ECO:0000259" key="12">
    <source>
        <dbReference type="PROSITE" id="PS50215"/>
    </source>
</evidence>
<dbReference type="RefSeq" id="XP_021010572.1">
    <property type="nucleotide sequence ID" value="XM_021154913.1"/>
</dbReference>
<dbReference type="Pfam" id="PF01562">
    <property type="entry name" value="Pep_M12B_propep"/>
    <property type="match status" value="1"/>
</dbReference>
<dbReference type="SUPFAM" id="SSF55486">
    <property type="entry name" value="Metalloproteases ('zincins'), catalytic domain"/>
    <property type="match status" value="1"/>
</dbReference>
<feature type="domain" description="EGF-like" evidence="10">
    <location>
        <begin position="644"/>
        <end position="677"/>
    </location>
</feature>
<dbReference type="InterPro" id="IPR006586">
    <property type="entry name" value="ADAM_Cys-rich"/>
</dbReference>
<dbReference type="InterPro" id="IPR034027">
    <property type="entry name" value="Reprolysin_adamalysin"/>
</dbReference>
<dbReference type="SMART" id="SM00050">
    <property type="entry name" value="DISIN"/>
    <property type="match status" value="1"/>
</dbReference>
<dbReference type="Gene3D" id="3.40.390.10">
    <property type="entry name" value="Collagenase (Catalytic Domain)"/>
    <property type="match status" value="1"/>
</dbReference>
<dbReference type="FunFam" id="4.10.70.10:FF:000001">
    <property type="entry name" value="Disintegrin and metalloproteinase domain-containing protein 22"/>
    <property type="match status" value="1"/>
</dbReference>
<feature type="disulfide bond" evidence="7">
    <location>
        <begin position="476"/>
        <end position="496"/>
    </location>
</feature>
<evidence type="ECO:0000256" key="7">
    <source>
        <dbReference type="PROSITE-ProRule" id="PRU00068"/>
    </source>
</evidence>
<evidence type="ECO:0000256" key="9">
    <source>
        <dbReference type="SAM" id="Phobius"/>
    </source>
</evidence>
<evidence type="ECO:0000313" key="14">
    <source>
        <dbReference type="RefSeq" id="XP_021010572.1"/>
    </source>
</evidence>
<organism evidence="13 14">
    <name type="scientific">Mus caroli</name>
    <name type="common">Ryukyu mouse</name>
    <name type="synonym">Ricefield mouse</name>
    <dbReference type="NCBI Taxonomy" id="10089"/>
    <lineage>
        <taxon>Eukaryota</taxon>
        <taxon>Metazoa</taxon>
        <taxon>Chordata</taxon>
        <taxon>Craniata</taxon>
        <taxon>Vertebrata</taxon>
        <taxon>Euteleostomi</taxon>
        <taxon>Mammalia</taxon>
        <taxon>Eutheria</taxon>
        <taxon>Euarchontoglires</taxon>
        <taxon>Glires</taxon>
        <taxon>Rodentia</taxon>
        <taxon>Myomorpha</taxon>
        <taxon>Muroidea</taxon>
        <taxon>Muridae</taxon>
        <taxon>Murinae</taxon>
        <taxon>Mus</taxon>
        <taxon>Mus</taxon>
    </lineage>
</organism>
<proteinExistence type="predicted"/>
<feature type="domain" description="Disintegrin" evidence="11">
    <location>
        <begin position="418"/>
        <end position="504"/>
    </location>
</feature>
<comment type="subcellular location">
    <subcellularLocation>
        <location evidence="1">Membrane</location>
        <topology evidence="1">Single-pass membrane protein</topology>
    </subcellularLocation>
</comment>
<evidence type="ECO:0000256" key="3">
    <source>
        <dbReference type="ARBA" id="ARBA00022729"/>
    </source>
</evidence>
<dbReference type="CDD" id="cd04269">
    <property type="entry name" value="ZnMc_adamalysin_II_like"/>
    <property type="match status" value="1"/>
</dbReference>
<dbReference type="InterPro" id="IPR024079">
    <property type="entry name" value="MetalloPept_cat_dom_sf"/>
</dbReference>
<keyword evidence="3" id="KW-0732">Signal</keyword>
<keyword evidence="13" id="KW-1185">Reference proteome</keyword>
<dbReference type="PANTHER" id="PTHR11905">
    <property type="entry name" value="ADAM A DISINTEGRIN AND METALLOPROTEASE DOMAIN"/>
    <property type="match status" value="1"/>
</dbReference>
<dbReference type="Pfam" id="PF08516">
    <property type="entry name" value="ADAM_CR"/>
    <property type="match status" value="1"/>
</dbReference>
<dbReference type="Gene3D" id="4.10.70.10">
    <property type="entry name" value="Disintegrin domain"/>
    <property type="match status" value="1"/>
</dbReference>
<dbReference type="Pfam" id="PF01421">
    <property type="entry name" value="Reprolysin"/>
    <property type="match status" value="1"/>
</dbReference>
<dbReference type="KEGG" id="mcal:110288617"/>
<sequence length="754" mass="85172">MLSLTWGMRLVERPVVPRVLLLLFALWLLLLVPVWCSQGHPTWRYISSEVVIPRKEIYHTKGLQAQRLLSYSLRFRGQRHIIHLRRKTLIWPRHLLLTTQDDQGALQMEYPFFPVDCYYIGYLEGIPQSMVSVDTCYGGLSGVMRLDDLTYEIKPLNDSQSFEHLVSQIVSESDDTGPMNAWKHWSHNTGPPFSRLEYADGAPRLSSKNYATHPAAIKGHFQATHSVYSASGGNKLASTVGYLFKVISLMDTYLTNLHMRYYVFLMTVYTEADPFQHDFRVPGGQAHTFYESVFYRFFRPDAGAIINRNSPRDDEVNPAERSICSASALICLGQHGRNPLFLSIIITNRVGRSLGLKHDEAYCICQRRNTCIMSRNPQLTDAFSNCSLAEISNILNTPDLMPCLFYDRHVYYNTSFTYNFCGNFKIDNEEQCDCGSQKACYSDPCCGNDCRLTPGSICDKELCCANCTYSPSGTLCRPIQNICDLPEYCSGARFICPDDTYLQDGTPCSEEGYCYKGNCTDRNVQCMEIFGVNAKNANIKCYEINKQRFRFGHCTRAEESLTFNACSDQDKLCGRLQCTNVTNLPFLQEHVSFHQSVISGSTCFGLDEHRGTETADAGLVRHGTPCARGKFCDRGACNGSSSHLGYDCTPEKCNFRGVCNNRRNCHCHFGWSPPKCKTEGQSGSIDSGSPPVQRRTIKQNLEPVVYLRILFGRIYFLFVALLFGIATRVGVTKVFRFEDLQAALRSGQVQAKDK</sequence>
<dbReference type="SMART" id="SM00608">
    <property type="entry name" value="ACR"/>
    <property type="match status" value="1"/>
</dbReference>
<dbReference type="PANTHER" id="PTHR11905:SF140">
    <property type="entry name" value="A DISINTEGRIN AND METALLOPEPTIDASE DOMAIN 6-RELATED"/>
    <property type="match status" value="1"/>
</dbReference>
<evidence type="ECO:0000256" key="4">
    <source>
        <dbReference type="ARBA" id="ARBA00022989"/>
    </source>
</evidence>
<dbReference type="GO" id="GO:0006508">
    <property type="term" value="P:proteolysis"/>
    <property type="evidence" value="ECO:0007669"/>
    <property type="project" value="InterPro"/>
</dbReference>
<dbReference type="Pfam" id="PF00200">
    <property type="entry name" value="Disintegrin"/>
    <property type="match status" value="1"/>
</dbReference>
<evidence type="ECO:0000256" key="6">
    <source>
        <dbReference type="ARBA" id="ARBA00023157"/>
    </source>
</evidence>
<dbReference type="InterPro" id="IPR000742">
    <property type="entry name" value="EGF"/>
</dbReference>
<dbReference type="InterPro" id="IPR001762">
    <property type="entry name" value="Disintegrin_dom"/>
</dbReference>
<keyword evidence="2 9" id="KW-0812">Transmembrane</keyword>
<dbReference type="InterPro" id="IPR036436">
    <property type="entry name" value="Disintegrin_dom_sf"/>
</dbReference>
<keyword evidence="8" id="KW-0245">EGF-like domain</keyword>